<keyword evidence="2" id="KW-1185">Reference proteome</keyword>
<dbReference type="EMBL" id="CP009533">
    <property type="protein sequence ID" value="AIS17479.1"/>
    <property type="molecule type" value="Genomic_DNA"/>
</dbReference>
<dbReference type="RefSeq" id="WP_043188883.1">
    <property type="nucleotide sequence ID" value="NZ_CP009533.1"/>
</dbReference>
<sequence length="300" mass="34464">MVKDIEKAVRHAKAAFDDMTQEELDEWNLINDKEHREQYQDFIDGYKQETCYLCGKDFKTVSRDDPCVHWLLRRGKFRTKDIKLVTAKFGYHNICAYLRWCANAERIAVNINDLTEEAPAGKVLSSTIKWKNIEWSFDCSPNDFAGHGGAHSNFPHYHFQMRIDGRQFINFNDYHLPFSDFDLVQMRLSQEPGVHSDYGAHGFGMQDAMHADPADIINYTNPTDDESDSVFNIQTMVMAPDNPIRGEEIIAAFEESKRTGRTMAAIFRERFAGSSVQVQTVVSPSDNVPQITSRTEHKPR</sequence>
<proteinExistence type="predicted"/>
<organism evidence="1 2">
    <name type="scientific">Pseudomonas rhizosphaerae</name>
    <dbReference type="NCBI Taxonomy" id="216142"/>
    <lineage>
        <taxon>Bacteria</taxon>
        <taxon>Pseudomonadati</taxon>
        <taxon>Pseudomonadota</taxon>
        <taxon>Gammaproteobacteria</taxon>
        <taxon>Pseudomonadales</taxon>
        <taxon>Pseudomonadaceae</taxon>
        <taxon>Pseudomonas</taxon>
    </lineage>
</organism>
<reference evidence="1 2" key="1">
    <citation type="journal article" date="2015" name="J. Biotechnol.">
        <title>Complete genome sequence of Pseudomonas rhizosphaerae IH5T (=DSM 16299T), a phosphate-solubilizing rhizobacterium for bacterial biofertilizer.</title>
        <authorList>
            <person name="Kwak Y."/>
            <person name="Jung B.K."/>
            <person name="Shin J.H."/>
        </authorList>
    </citation>
    <scope>NUCLEOTIDE SEQUENCE [LARGE SCALE GENOMIC DNA]</scope>
    <source>
        <strain evidence="1">DSM 16299</strain>
    </source>
</reference>
<dbReference type="Proteomes" id="UP000029499">
    <property type="component" value="Chromosome"/>
</dbReference>
<dbReference type="OrthoDB" id="1440528at2"/>
<evidence type="ECO:0000313" key="2">
    <source>
        <dbReference type="Proteomes" id="UP000029499"/>
    </source>
</evidence>
<protein>
    <submittedName>
        <fullName evidence="1">Uncharacterized protein</fullName>
    </submittedName>
</protein>
<name>A0A089YPH9_9PSED</name>
<dbReference type="eggNOG" id="ENOG502ZWB9">
    <property type="taxonomic scope" value="Bacteria"/>
</dbReference>
<gene>
    <name evidence="1" type="ORF">LT40_08725</name>
</gene>
<accession>A0A089YPH9</accession>
<evidence type="ECO:0000313" key="1">
    <source>
        <dbReference type="EMBL" id="AIS17479.1"/>
    </source>
</evidence>
<dbReference type="HOGENOM" id="CLU_930174_0_0_6"/>
<dbReference type="KEGG" id="prh:LT40_08725"/>
<dbReference type="AlphaFoldDB" id="A0A089YPH9"/>